<comment type="caution">
    <text evidence="2">The sequence shown here is derived from an EMBL/GenBank/DDBJ whole genome shotgun (WGS) entry which is preliminary data.</text>
</comment>
<proteinExistence type="predicted"/>
<organism evidence="2 3">
    <name type="scientific">Candidatus Amulumruptor caecigallinarius</name>
    <dbReference type="NCBI Taxonomy" id="2109911"/>
    <lineage>
        <taxon>Bacteria</taxon>
        <taxon>Pseudomonadati</taxon>
        <taxon>Bacteroidota</taxon>
        <taxon>Bacteroidia</taxon>
        <taxon>Bacteroidales</taxon>
        <taxon>Muribaculaceae</taxon>
        <taxon>Candidatus Amulumruptor</taxon>
    </lineage>
</organism>
<dbReference type="AlphaFoldDB" id="A0A921JIV6"/>
<feature type="transmembrane region" description="Helical" evidence="1">
    <location>
        <begin position="81"/>
        <end position="102"/>
    </location>
</feature>
<dbReference type="EMBL" id="DYXT01000039">
    <property type="protein sequence ID" value="HJE39598.1"/>
    <property type="molecule type" value="Genomic_DNA"/>
</dbReference>
<evidence type="ECO:0000313" key="3">
    <source>
        <dbReference type="Proteomes" id="UP000711407"/>
    </source>
</evidence>
<dbReference type="NCBIfam" id="NF037970">
    <property type="entry name" value="vanZ_1"/>
    <property type="match status" value="1"/>
</dbReference>
<protein>
    <submittedName>
        <fullName evidence="2">VanZ family protein</fullName>
    </submittedName>
</protein>
<feature type="transmembrane region" description="Helical" evidence="1">
    <location>
        <begin position="50"/>
        <end position="69"/>
    </location>
</feature>
<accession>A0A921JIV6</accession>
<dbReference type="PANTHER" id="PTHR28008:SF1">
    <property type="entry name" value="DOMAIN PROTEIN, PUTATIVE (AFU_ORTHOLOGUE AFUA_3G10980)-RELATED"/>
    <property type="match status" value="1"/>
</dbReference>
<feature type="transmembrane region" description="Helical" evidence="1">
    <location>
        <begin position="114"/>
        <end position="134"/>
    </location>
</feature>
<dbReference type="Proteomes" id="UP000711407">
    <property type="component" value="Unassembled WGS sequence"/>
</dbReference>
<sequence length="136" mass="14542">MKPLHQLLYHIPSWLITTVVAVAIALLLLLPQPLPDDMYRIQWFDGADKVVHALMFAALGAAIITDSRLYKTTARWSRTHLAAAITAATLIATAYGGAMELIQDFLAMGREGSWGDLAADAIGAAGGSLLLGSVRI</sequence>
<name>A0A921JIV6_9BACT</name>
<evidence type="ECO:0000256" key="1">
    <source>
        <dbReference type="SAM" id="Phobius"/>
    </source>
</evidence>
<feature type="transmembrane region" description="Helical" evidence="1">
    <location>
        <begin position="7"/>
        <end position="30"/>
    </location>
</feature>
<evidence type="ECO:0000313" key="2">
    <source>
        <dbReference type="EMBL" id="HJE39598.1"/>
    </source>
</evidence>
<keyword evidence="1" id="KW-0812">Transmembrane</keyword>
<reference evidence="2" key="1">
    <citation type="journal article" date="2021" name="PeerJ">
        <title>Extensive microbial diversity within the chicken gut microbiome revealed by metagenomics and culture.</title>
        <authorList>
            <person name="Gilroy R."/>
            <person name="Ravi A."/>
            <person name="Getino M."/>
            <person name="Pursley I."/>
            <person name="Horton D.L."/>
            <person name="Alikhan N.F."/>
            <person name="Baker D."/>
            <person name="Gharbi K."/>
            <person name="Hall N."/>
            <person name="Watson M."/>
            <person name="Adriaenssens E.M."/>
            <person name="Foster-Nyarko E."/>
            <person name="Jarju S."/>
            <person name="Secka A."/>
            <person name="Antonio M."/>
            <person name="Oren A."/>
            <person name="Chaudhuri R.R."/>
            <person name="La Ragione R."/>
            <person name="Hildebrand F."/>
            <person name="Pallen M.J."/>
        </authorList>
    </citation>
    <scope>NUCLEOTIDE SEQUENCE</scope>
    <source>
        <strain evidence="2">4100</strain>
    </source>
</reference>
<gene>
    <name evidence="2" type="ORF">K8V47_07580</name>
</gene>
<keyword evidence="1" id="KW-1133">Transmembrane helix</keyword>
<reference evidence="2" key="2">
    <citation type="submission" date="2021-09" db="EMBL/GenBank/DDBJ databases">
        <authorList>
            <person name="Gilroy R."/>
        </authorList>
    </citation>
    <scope>NUCLEOTIDE SEQUENCE</scope>
    <source>
        <strain evidence="2">4100</strain>
    </source>
</reference>
<dbReference type="PANTHER" id="PTHR28008">
    <property type="entry name" value="DOMAIN PROTEIN, PUTATIVE (AFU_ORTHOLOGUE AFUA_3G10980)-RELATED"/>
    <property type="match status" value="1"/>
</dbReference>
<keyword evidence="1" id="KW-0472">Membrane</keyword>